<sequence>MNRPFLFAAYISIAAFTMTSCQNTKTKGKEDQDSVESLSAKAIEVHDEIMPQISKFDKTSVKLDSLLNALSSAKTNDPTLDTTAVRTELTTLKADIESATDAMMDWMRNYRLDSLDATYQSAEVERIKAMRGEFETVNKRIDSVMNVHNK</sequence>
<comment type="caution">
    <text evidence="1">The sequence shown here is derived from an EMBL/GenBank/DDBJ whole genome shotgun (WGS) entry which is preliminary data.</text>
</comment>
<dbReference type="EMBL" id="JBHUMA010000004">
    <property type="protein sequence ID" value="MFD2597613.1"/>
    <property type="molecule type" value="Genomic_DNA"/>
</dbReference>
<keyword evidence="2" id="KW-1185">Reference proteome</keyword>
<protein>
    <recommendedName>
        <fullName evidence="3">Transposase</fullName>
    </recommendedName>
</protein>
<reference evidence="2" key="1">
    <citation type="journal article" date="2019" name="Int. J. Syst. Evol. Microbiol.">
        <title>The Global Catalogue of Microorganisms (GCM) 10K type strain sequencing project: providing services to taxonomists for standard genome sequencing and annotation.</title>
        <authorList>
            <consortium name="The Broad Institute Genomics Platform"/>
            <consortium name="The Broad Institute Genome Sequencing Center for Infectious Disease"/>
            <person name="Wu L."/>
            <person name="Ma J."/>
        </authorList>
    </citation>
    <scope>NUCLEOTIDE SEQUENCE [LARGE SCALE GENOMIC DNA]</scope>
    <source>
        <strain evidence="2">KCTC 42248</strain>
    </source>
</reference>
<evidence type="ECO:0008006" key="3">
    <source>
        <dbReference type="Google" id="ProtNLM"/>
    </source>
</evidence>
<evidence type="ECO:0000313" key="2">
    <source>
        <dbReference type="Proteomes" id="UP001597393"/>
    </source>
</evidence>
<dbReference type="PROSITE" id="PS51257">
    <property type="entry name" value="PROKAR_LIPOPROTEIN"/>
    <property type="match status" value="1"/>
</dbReference>
<dbReference type="RefSeq" id="WP_380866882.1">
    <property type="nucleotide sequence ID" value="NZ_JBHUMA010000004.1"/>
</dbReference>
<name>A0ABW5NGD7_9SPHI</name>
<organism evidence="1 2">
    <name type="scientific">Sphingobacterium corticis</name>
    <dbReference type="NCBI Taxonomy" id="1812823"/>
    <lineage>
        <taxon>Bacteria</taxon>
        <taxon>Pseudomonadati</taxon>
        <taxon>Bacteroidota</taxon>
        <taxon>Sphingobacteriia</taxon>
        <taxon>Sphingobacteriales</taxon>
        <taxon>Sphingobacteriaceae</taxon>
        <taxon>Sphingobacterium</taxon>
    </lineage>
</organism>
<proteinExistence type="predicted"/>
<dbReference type="Proteomes" id="UP001597393">
    <property type="component" value="Unassembled WGS sequence"/>
</dbReference>
<evidence type="ECO:0000313" key="1">
    <source>
        <dbReference type="EMBL" id="MFD2597613.1"/>
    </source>
</evidence>
<gene>
    <name evidence="1" type="ORF">ACFSQ3_01510</name>
</gene>
<accession>A0ABW5NGD7</accession>